<organism evidence="1 2">
    <name type="scientific">Nonlabens dokdonensis</name>
    <dbReference type="NCBI Taxonomy" id="328515"/>
    <lineage>
        <taxon>Bacteria</taxon>
        <taxon>Pseudomonadati</taxon>
        <taxon>Bacteroidota</taxon>
        <taxon>Flavobacteriia</taxon>
        <taxon>Flavobacteriales</taxon>
        <taxon>Flavobacteriaceae</taxon>
        <taxon>Nonlabens</taxon>
    </lineage>
</organism>
<name>A0ABX5PUZ0_9FLAO</name>
<protein>
    <submittedName>
        <fullName evidence="1">Uncharacterized protein</fullName>
    </submittedName>
</protein>
<evidence type="ECO:0000313" key="2">
    <source>
        <dbReference type="Proteomes" id="UP000248584"/>
    </source>
</evidence>
<keyword evidence="2" id="KW-1185">Reference proteome</keyword>
<comment type="caution">
    <text evidence="1">The sequence shown here is derived from an EMBL/GenBank/DDBJ whole genome shotgun (WGS) entry which is preliminary data.</text>
</comment>
<dbReference type="Proteomes" id="UP000248584">
    <property type="component" value="Unassembled WGS sequence"/>
</dbReference>
<gene>
    <name evidence="1" type="ORF">LX97_03179</name>
</gene>
<dbReference type="RefSeq" id="WP_015363591.1">
    <property type="nucleotide sequence ID" value="NZ_QKZR01000007.1"/>
</dbReference>
<reference evidence="1 2" key="1">
    <citation type="submission" date="2018-06" db="EMBL/GenBank/DDBJ databases">
        <title>Genomic Encyclopedia of Archaeal and Bacterial Type Strains, Phase II (KMG-II): from individual species to whole genera.</title>
        <authorList>
            <person name="Goeker M."/>
        </authorList>
    </citation>
    <scope>NUCLEOTIDE SEQUENCE [LARGE SCALE GENOMIC DNA]</scope>
    <source>
        <strain evidence="1 2">DSM 17205</strain>
    </source>
</reference>
<evidence type="ECO:0000313" key="1">
    <source>
        <dbReference type="EMBL" id="PZX37157.1"/>
    </source>
</evidence>
<proteinExistence type="predicted"/>
<dbReference type="EMBL" id="QKZR01000007">
    <property type="protein sequence ID" value="PZX37157.1"/>
    <property type="molecule type" value="Genomic_DNA"/>
</dbReference>
<sequence length="48" mass="5624">MKRKNQDRKVKKTKVFDLDGIEIVKSDLYINVKVEPKGSKSKKIDFDL</sequence>
<accession>A0ABX5PUZ0</accession>